<gene>
    <name evidence="1" type="ORF">LCGC14_1413110</name>
</gene>
<proteinExistence type="predicted"/>
<organism evidence="1">
    <name type="scientific">marine sediment metagenome</name>
    <dbReference type="NCBI Taxonomy" id="412755"/>
    <lineage>
        <taxon>unclassified sequences</taxon>
        <taxon>metagenomes</taxon>
        <taxon>ecological metagenomes</taxon>
    </lineage>
</organism>
<accession>A0A0F9JTZ0</accession>
<dbReference type="AlphaFoldDB" id="A0A0F9JTZ0"/>
<reference evidence="1" key="1">
    <citation type="journal article" date="2015" name="Nature">
        <title>Complex archaea that bridge the gap between prokaryotes and eukaryotes.</title>
        <authorList>
            <person name="Spang A."/>
            <person name="Saw J.H."/>
            <person name="Jorgensen S.L."/>
            <person name="Zaremba-Niedzwiedzka K."/>
            <person name="Martijn J."/>
            <person name="Lind A.E."/>
            <person name="van Eijk R."/>
            <person name="Schleper C."/>
            <person name="Guy L."/>
            <person name="Ettema T.J."/>
        </authorList>
    </citation>
    <scope>NUCLEOTIDE SEQUENCE</scope>
</reference>
<name>A0A0F9JTZ0_9ZZZZ</name>
<comment type="caution">
    <text evidence="1">The sequence shown here is derived from an EMBL/GenBank/DDBJ whole genome shotgun (WGS) entry which is preliminary data.</text>
</comment>
<protein>
    <submittedName>
        <fullName evidence="1">Uncharacterized protein</fullName>
    </submittedName>
</protein>
<sequence length="32" mass="3897">MTNTLEKNLKNLRKLEKKYPDIVKAYRKFKGK</sequence>
<evidence type="ECO:0000313" key="1">
    <source>
        <dbReference type="EMBL" id="KKM73168.1"/>
    </source>
</evidence>
<dbReference type="EMBL" id="LAZR01009346">
    <property type="protein sequence ID" value="KKM73168.1"/>
    <property type="molecule type" value="Genomic_DNA"/>
</dbReference>